<name>A0A517NYN0_9BACT</name>
<dbReference type="OrthoDB" id="5497069at2"/>
<protein>
    <submittedName>
        <fullName evidence="1">Uncharacterized protein</fullName>
    </submittedName>
</protein>
<dbReference type="RefSeq" id="WP_145419938.1">
    <property type="nucleotide sequence ID" value="NZ_CP036526.1"/>
</dbReference>
<organism evidence="1 2">
    <name type="scientific">Stieleria marina</name>
    <dbReference type="NCBI Taxonomy" id="1930275"/>
    <lineage>
        <taxon>Bacteria</taxon>
        <taxon>Pseudomonadati</taxon>
        <taxon>Planctomycetota</taxon>
        <taxon>Planctomycetia</taxon>
        <taxon>Pirellulales</taxon>
        <taxon>Pirellulaceae</taxon>
        <taxon>Stieleria</taxon>
    </lineage>
</organism>
<evidence type="ECO:0000313" key="2">
    <source>
        <dbReference type="Proteomes" id="UP000319817"/>
    </source>
</evidence>
<accession>A0A517NYN0</accession>
<keyword evidence="2" id="KW-1185">Reference proteome</keyword>
<gene>
    <name evidence="1" type="ORF">K239x_42220</name>
</gene>
<dbReference type="Proteomes" id="UP000319817">
    <property type="component" value="Chromosome"/>
</dbReference>
<dbReference type="EMBL" id="CP036526">
    <property type="protein sequence ID" value="QDT12213.1"/>
    <property type="molecule type" value="Genomic_DNA"/>
</dbReference>
<proteinExistence type="predicted"/>
<sequence length="418" mass="47027">MNHNHSALQKVRHSRLVAAIGEVVVTPNDKLAEEPSLWDRPWVATVSSRLGHNPVLHRDVCRQLANSMVDCRRRGAALLVAKKSAIYPWAMRAAELFSVPVIELVIDGEHCGNALPCLHAKATNDGKLSRDSVTLFLADRVDALYARRNGKIDDALRKRVELFGHSNTRVAVSSLPDCAAKELIQCGVVGWFAVDNSQRQPRDAIRHGELIADEDQPEWMHRDGDWLVHCTRACVGPWPGQTEQQYRDELLLGDDPSTRTPLDTLTRIVRSRRLLAGAVASAKAYPVVCFSAVALSELLVSRSYRQHLKRWDYEPWGIAIRKSAAIKAGIQEVIYGNKETRKKIDPRDQYRFQAAGKTYDWTAEREWRSSADVGLDTFDRDDVRVYVASEIDRQTIEKHCPWPVCVVWQGRPSDGGSV</sequence>
<dbReference type="AlphaFoldDB" id="A0A517NYN0"/>
<evidence type="ECO:0000313" key="1">
    <source>
        <dbReference type="EMBL" id="QDT12213.1"/>
    </source>
</evidence>
<reference evidence="1 2" key="1">
    <citation type="submission" date="2019-02" db="EMBL/GenBank/DDBJ databases">
        <title>Deep-cultivation of Planctomycetes and their phenomic and genomic characterization uncovers novel biology.</title>
        <authorList>
            <person name="Wiegand S."/>
            <person name="Jogler M."/>
            <person name="Boedeker C."/>
            <person name="Pinto D."/>
            <person name="Vollmers J."/>
            <person name="Rivas-Marin E."/>
            <person name="Kohn T."/>
            <person name="Peeters S.H."/>
            <person name="Heuer A."/>
            <person name="Rast P."/>
            <person name="Oberbeckmann S."/>
            <person name="Bunk B."/>
            <person name="Jeske O."/>
            <person name="Meyerdierks A."/>
            <person name="Storesund J.E."/>
            <person name="Kallscheuer N."/>
            <person name="Luecker S."/>
            <person name="Lage O.M."/>
            <person name="Pohl T."/>
            <person name="Merkel B.J."/>
            <person name="Hornburger P."/>
            <person name="Mueller R.-W."/>
            <person name="Bruemmer F."/>
            <person name="Labrenz M."/>
            <person name="Spormann A.M."/>
            <person name="Op den Camp H."/>
            <person name="Overmann J."/>
            <person name="Amann R."/>
            <person name="Jetten M.S.M."/>
            <person name="Mascher T."/>
            <person name="Medema M.H."/>
            <person name="Devos D.P."/>
            <person name="Kaster A.-K."/>
            <person name="Ovreas L."/>
            <person name="Rohde M."/>
            <person name="Galperin M.Y."/>
            <person name="Jogler C."/>
        </authorList>
    </citation>
    <scope>NUCLEOTIDE SEQUENCE [LARGE SCALE GENOMIC DNA]</scope>
    <source>
        <strain evidence="1 2">K23_9</strain>
    </source>
</reference>